<dbReference type="PANTHER" id="PTHR43777">
    <property type="entry name" value="MOLYBDENUM COFACTOR CYTIDYLYLTRANSFERASE"/>
    <property type="match status" value="1"/>
</dbReference>
<gene>
    <name evidence="3" type="ORF">AAEO60_09655</name>
</gene>
<dbReference type="GO" id="GO:0016740">
    <property type="term" value="F:transferase activity"/>
    <property type="evidence" value="ECO:0007669"/>
    <property type="project" value="UniProtKB-KW"/>
</dbReference>
<evidence type="ECO:0000313" key="4">
    <source>
        <dbReference type="Proteomes" id="UP001497045"/>
    </source>
</evidence>
<evidence type="ECO:0000256" key="1">
    <source>
        <dbReference type="ARBA" id="ARBA00022842"/>
    </source>
</evidence>
<dbReference type="Proteomes" id="UP001497045">
    <property type="component" value="Unassembled WGS sequence"/>
</dbReference>
<keyword evidence="1" id="KW-0460">Magnesium</keyword>
<dbReference type="Gene3D" id="3.90.550.10">
    <property type="entry name" value="Spore Coat Polysaccharide Biosynthesis Protein SpsA, Chain A"/>
    <property type="match status" value="1"/>
</dbReference>
<sequence>MPEQPLVAVLAAGRGSRFGGGKLDVTLAGKPLGRWVLDAVKAAGLEPGVIVVGPDVPHFATAAAGWQLVTNPDPEAGQAGSVALAAAAAAGRALLVALADMPLVDPDHLRRLAASGGNAATRYPDGRLGVPACVAAEHVGKLEVLTGDRGAGPILSGLPDLAVIEADPDTLFDVDTPKQLAQVAERLSR</sequence>
<proteinExistence type="predicted"/>
<protein>
    <submittedName>
        <fullName evidence="3">NTP transferase domain-containing protein</fullName>
    </submittedName>
</protein>
<keyword evidence="4" id="KW-1185">Reference proteome</keyword>
<evidence type="ECO:0000259" key="2">
    <source>
        <dbReference type="Pfam" id="PF12804"/>
    </source>
</evidence>
<dbReference type="Pfam" id="PF12804">
    <property type="entry name" value="NTP_transf_3"/>
    <property type="match status" value="1"/>
</dbReference>
<dbReference type="EMBL" id="JBBYHV010000001">
    <property type="protein sequence ID" value="MEL1250936.1"/>
    <property type="molecule type" value="Genomic_DNA"/>
</dbReference>
<organism evidence="3 4">
    <name type="scientific">Aurantiacibacter gilvus</name>
    <dbReference type="NCBI Taxonomy" id="3139141"/>
    <lineage>
        <taxon>Bacteria</taxon>
        <taxon>Pseudomonadati</taxon>
        <taxon>Pseudomonadota</taxon>
        <taxon>Alphaproteobacteria</taxon>
        <taxon>Sphingomonadales</taxon>
        <taxon>Erythrobacteraceae</taxon>
        <taxon>Aurantiacibacter</taxon>
    </lineage>
</organism>
<feature type="domain" description="MobA-like NTP transferase" evidence="2">
    <location>
        <begin position="8"/>
        <end position="156"/>
    </location>
</feature>
<reference evidence="3 4" key="1">
    <citation type="submission" date="2024-04" db="EMBL/GenBank/DDBJ databases">
        <title>Aurantiacibacter sp. DGU6 16S ribosomal RNA gene Genome sequencing and assembly.</title>
        <authorList>
            <person name="Park S."/>
        </authorList>
    </citation>
    <scope>NUCLEOTIDE SEQUENCE [LARGE SCALE GENOMIC DNA]</scope>
    <source>
        <strain evidence="3 4">DGU6</strain>
    </source>
</reference>
<accession>A0ABU9IET3</accession>
<dbReference type="RefSeq" id="WP_341673446.1">
    <property type="nucleotide sequence ID" value="NZ_JBBYHV010000001.1"/>
</dbReference>
<dbReference type="SUPFAM" id="SSF53448">
    <property type="entry name" value="Nucleotide-diphospho-sugar transferases"/>
    <property type="match status" value="1"/>
</dbReference>
<keyword evidence="3" id="KW-0808">Transferase</keyword>
<evidence type="ECO:0000313" key="3">
    <source>
        <dbReference type="EMBL" id="MEL1250936.1"/>
    </source>
</evidence>
<dbReference type="InterPro" id="IPR025877">
    <property type="entry name" value="MobA-like_NTP_Trfase"/>
</dbReference>
<dbReference type="InterPro" id="IPR029044">
    <property type="entry name" value="Nucleotide-diphossugar_trans"/>
</dbReference>
<dbReference type="PANTHER" id="PTHR43777:SF1">
    <property type="entry name" value="MOLYBDENUM COFACTOR CYTIDYLYLTRANSFERASE"/>
    <property type="match status" value="1"/>
</dbReference>
<name>A0ABU9IET3_9SPHN</name>
<comment type="caution">
    <text evidence="3">The sequence shown here is derived from an EMBL/GenBank/DDBJ whole genome shotgun (WGS) entry which is preliminary data.</text>
</comment>